<dbReference type="SUPFAM" id="SSF56317">
    <property type="entry name" value="Carbon-nitrogen hydrolase"/>
    <property type="match status" value="1"/>
</dbReference>
<evidence type="ECO:0000259" key="1">
    <source>
        <dbReference type="PROSITE" id="PS50263"/>
    </source>
</evidence>
<dbReference type="Gene3D" id="3.60.110.10">
    <property type="entry name" value="Carbon-nitrogen hydrolase"/>
    <property type="match status" value="1"/>
</dbReference>
<dbReference type="Proteomes" id="UP001528411">
    <property type="component" value="Unassembled WGS sequence"/>
</dbReference>
<reference evidence="2 3" key="1">
    <citation type="submission" date="2023-01" db="EMBL/GenBank/DDBJ databases">
        <title>Psychrosphaera sp. nov., isolated from marine algae.</title>
        <authorList>
            <person name="Bayburt H."/>
            <person name="Choi B.J."/>
            <person name="Kim J.M."/>
            <person name="Choi D.G."/>
            <person name="Jeon C.O."/>
        </authorList>
    </citation>
    <scope>NUCLEOTIDE SEQUENCE [LARGE SCALE GENOMIC DNA]</scope>
    <source>
        <strain evidence="2 3">G1-22</strain>
    </source>
</reference>
<dbReference type="PROSITE" id="PS50263">
    <property type="entry name" value="CN_HYDROLASE"/>
    <property type="match status" value="1"/>
</dbReference>
<dbReference type="InterPro" id="IPR003010">
    <property type="entry name" value="C-N_Hydrolase"/>
</dbReference>
<accession>A0ABT5FDM2</accession>
<dbReference type="Pfam" id="PF00795">
    <property type="entry name" value="CN_hydrolase"/>
    <property type="match status" value="1"/>
</dbReference>
<sequence>MVCDGADVLIFPTLTGTIDRPLELIMSQSTAVMNQCYVFGINASEPYGTGQSIVVEPDGNVIYQANIGEEIIPIEIDFERVKRVRTRGGLGLGQPLKSLRDNPINFSKLTKKIQIT</sequence>
<proteinExistence type="predicted"/>
<dbReference type="InterPro" id="IPR036526">
    <property type="entry name" value="C-N_Hydrolase_sf"/>
</dbReference>
<evidence type="ECO:0000313" key="3">
    <source>
        <dbReference type="Proteomes" id="UP001528411"/>
    </source>
</evidence>
<gene>
    <name evidence="2" type="ORF">PN838_11120</name>
</gene>
<evidence type="ECO:0000313" key="2">
    <source>
        <dbReference type="EMBL" id="MDC2889219.1"/>
    </source>
</evidence>
<dbReference type="EMBL" id="JAQOMS010000002">
    <property type="protein sequence ID" value="MDC2889219.1"/>
    <property type="molecule type" value="Genomic_DNA"/>
</dbReference>
<dbReference type="RefSeq" id="WP_272180702.1">
    <property type="nucleotide sequence ID" value="NZ_JAQOMS010000002.1"/>
</dbReference>
<organism evidence="2 3">
    <name type="scientific">Psychrosphaera algicola</name>
    <dbReference type="NCBI Taxonomy" id="3023714"/>
    <lineage>
        <taxon>Bacteria</taxon>
        <taxon>Pseudomonadati</taxon>
        <taxon>Pseudomonadota</taxon>
        <taxon>Gammaproteobacteria</taxon>
        <taxon>Alteromonadales</taxon>
        <taxon>Pseudoalteromonadaceae</taxon>
        <taxon>Psychrosphaera</taxon>
    </lineage>
</organism>
<comment type="caution">
    <text evidence="2">The sequence shown here is derived from an EMBL/GenBank/DDBJ whole genome shotgun (WGS) entry which is preliminary data.</text>
</comment>
<protein>
    <recommendedName>
        <fullName evidence="1">CN hydrolase domain-containing protein</fullName>
    </recommendedName>
</protein>
<feature type="domain" description="CN hydrolase" evidence="1">
    <location>
        <begin position="1"/>
        <end position="78"/>
    </location>
</feature>
<name>A0ABT5FDM2_9GAMM</name>
<keyword evidence="3" id="KW-1185">Reference proteome</keyword>